<reference evidence="11 12" key="1">
    <citation type="journal article" date="2008" name="Nature">
        <title>The genome of the choanoflagellate Monosiga brevicollis and the origin of metazoans.</title>
        <authorList>
            <consortium name="JGI Sequencing"/>
            <person name="King N."/>
            <person name="Westbrook M.J."/>
            <person name="Young S.L."/>
            <person name="Kuo A."/>
            <person name="Abedin M."/>
            <person name="Chapman J."/>
            <person name="Fairclough S."/>
            <person name="Hellsten U."/>
            <person name="Isogai Y."/>
            <person name="Letunic I."/>
            <person name="Marr M."/>
            <person name="Pincus D."/>
            <person name="Putnam N."/>
            <person name="Rokas A."/>
            <person name="Wright K.J."/>
            <person name="Zuzow R."/>
            <person name="Dirks W."/>
            <person name="Good M."/>
            <person name="Goodstein D."/>
            <person name="Lemons D."/>
            <person name="Li W."/>
            <person name="Lyons J.B."/>
            <person name="Morris A."/>
            <person name="Nichols S."/>
            <person name="Richter D.J."/>
            <person name="Salamov A."/>
            <person name="Bork P."/>
            <person name="Lim W.A."/>
            <person name="Manning G."/>
            <person name="Miller W.T."/>
            <person name="McGinnis W."/>
            <person name="Shapiro H."/>
            <person name="Tjian R."/>
            <person name="Grigoriev I.V."/>
            <person name="Rokhsar D."/>
        </authorList>
    </citation>
    <scope>NUCLEOTIDE SEQUENCE [LARGE SCALE GENOMIC DNA]</scope>
    <source>
        <strain evidence="12">MX1 / ATCC 50154</strain>
    </source>
</reference>
<dbReference type="FunFam" id="3.90.1490.10:FF:000001">
    <property type="entry name" value="Diphthine--ammonia ligase"/>
    <property type="match status" value="1"/>
</dbReference>
<protein>
    <recommendedName>
        <fullName evidence="3">Diphthine--ammonia ligase</fullName>
        <ecNumber evidence="2">6.3.1.14</ecNumber>
    </recommendedName>
    <alternativeName>
        <fullName evidence="7">Diphthamide synthase</fullName>
    </alternativeName>
    <alternativeName>
        <fullName evidence="8">Diphthamide synthetase</fullName>
    </alternativeName>
</protein>
<dbReference type="InterPro" id="IPR002761">
    <property type="entry name" value="Diphthami_syn_dom"/>
</dbReference>
<feature type="domain" description="Diphthamide synthase" evidence="10">
    <location>
        <begin position="1"/>
        <end position="231"/>
    </location>
</feature>
<organism evidence="11 12">
    <name type="scientific">Monosiga brevicollis</name>
    <name type="common">Choanoflagellate</name>
    <dbReference type="NCBI Taxonomy" id="81824"/>
    <lineage>
        <taxon>Eukaryota</taxon>
        <taxon>Choanoflagellata</taxon>
        <taxon>Craspedida</taxon>
        <taxon>Salpingoecidae</taxon>
        <taxon>Monosiga</taxon>
    </lineage>
</organism>
<dbReference type="EC" id="6.3.1.14" evidence="2"/>
<dbReference type="Gene3D" id="3.90.1490.10">
    <property type="entry name" value="putative n-type atp pyrophosphatase, domain 2"/>
    <property type="match status" value="1"/>
</dbReference>
<evidence type="ECO:0000256" key="7">
    <source>
        <dbReference type="ARBA" id="ARBA00029814"/>
    </source>
</evidence>
<comment type="pathway">
    <text evidence="1">Protein modification; peptidyl-diphthamide biosynthesis.</text>
</comment>
<gene>
    <name evidence="11" type="ORF">MONBRDRAFT_14389</name>
</gene>
<dbReference type="NCBIfam" id="TIGR00290">
    <property type="entry name" value="MJ0570_dom"/>
    <property type="match status" value="1"/>
</dbReference>
<dbReference type="GO" id="GO:0005524">
    <property type="term" value="F:ATP binding"/>
    <property type="evidence" value="ECO:0007669"/>
    <property type="project" value="UniProtKB-KW"/>
</dbReference>
<dbReference type="FunFam" id="3.40.50.620:FF:000145">
    <property type="entry name" value="ATP-binding domain containing protein"/>
    <property type="match status" value="1"/>
</dbReference>
<dbReference type="CDD" id="cd01994">
    <property type="entry name" value="AANH_PF0828-like"/>
    <property type="match status" value="1"/>
</dbReference>
<evidence type="ECO:0000256" key="5">
    <source>
        <dbReference type="ARBA" id="ARBA00022741"/>
    </source>
</evidence>
<keyword evidence="12" id="KW-1185">Reference proteome</keyword>
<evidence type="ECO:0000313" key="11">
    <source>
        <dbReference type="EMBL" id="EDQ92265.1"/>
    </source>
</evidence>
<dbReference type="STRING" id="81824.A9URL8"/>
<evidence type="ECO:0000256" key="1">
    <source>
        <dbReference type="ARBA" id="ARBA00005156"/>
    </source>
</evidence>
<dbReference type="EMBL" id="CH991544">
    <property type="protein sequence ID" value="EDQ92265.1"/>
    <property type="molecule type" value="Genomic_DNA"/>
</dbReference>
<evidence type="ECO:0000259" key="10">
    <source>
        <dbReference type="Pfam" id="PF01902"/>
    </source>
</evidence>
<dbReference type="GeneID" id="5888801"/>
<feature type="non-terminal residue" evidence="11">
    <location>
        <position position="1"/>
    </location>
</feature>
<evidence type="ECO:0000256" key="8">
    <source>
        <dbReference type="ARBA" id="ARBA00031552"/>
    </source>
</evidence>
<dbReference type="InterPro" id="IPR030662">
    <property type="entry name" value="DPH6/MJ0570"/>
</dbReference>
<dbReference type="Pfam" id="PF01902">
    <property type="entry name" value="Diphthami_syn_2"/>
    <property type="match status" value="1"/>
</dbReference>
<dbReference type="Gene3D" id="3.40.50.620">
    <property type="entry name" value="HUPs"/>
    <property type="match status" value="1"/>
</dbReference>
<dbReference type="KEGG" id="mbr:MONBRDRAFT_14389"/>
<dbReference type="PANTHER" id="PTHR12196">
    <property type="entry name" value="DOMAIN OF UNKNOWN FUNCTION 71 DUF71 -CONTAINING PROTEIN"/>
    <property type="match status" value="1"/>
</dbReference>
<dbReference type="AlphaFoldDB" id="A9URL8"/>
<dbReference type="SUPFAM" id="SSF52402">
    <property type="entry name" value="Adenine nucleotide alpha hydrolases-like"/>
    <property type="match status" value="1"/>
</dbReference>
<name>A9URL8_MONBE</name>
<dbReference type="InterPro" id="IPR014729">
    <property type="entry name" value="Rossmann-like_a/b/a_fold"/>
</dbReference>
<keyword evidence="6" id="KW-0067">ATP-binding</keyword>
<dbReference type="Proteomes" id="UP000001357">
    <property type="component" value="Unassembled WGS sequence"/>
</dbReference>
<evidence type="ECO:0000256" key="2">
    <source>
        <dbReference type="ARBA" id="ARBA00012089"/>
    </source>
</evidence>
<feature type="non-terminal residue" evidence="11">
    <location>
        <position position="261"/>
    </location>
</feature>
<dbReference type="eggNOG" id="KOG2316">
    <property type="taxonomic scope" value="Eukaryota"/>
</dbReference>
<sequence length="261" mass="28715">SGGKDSCHNLLHCVANGHQVVALANLAPPEQPHDVLVSDELDSMMYQTVGHEGIELLAAALDKPLYREAIVGACVSDTKTYHRAERDEVEDMDRLFQRVIRSHPDVEAVSVGAILSDYQRTRVEQVAARHGITVLSYLWQRDQAELLAEMVASGLEAIVIKVAAMGLMPRKHLGQTLGMLSPTLHKLHDLYEVHVCGEGGEYETFVLDSPLFTRRLVVEESTTIIHSDDAFAPVGYLQLQRLALVDKPGHVVPDADAARTL</sequence>
<dbReference type="PANTHER" id="PTHR12196:SF2">
    <property type="entry name" value="DIPHTHINE--AMMONIA LIGASE"/>
    <property type="match status" value="1"/>
</dbReference>
<proteinExistence type="predicted"/>
<dbReference type="InParanoid" id="A9URL8"/>
<evidence type="ECO:0000313" key="12">
    <source>
        <dbReference type="Proteomes" id="UP000001357"/>
    </source>
</evidence>
<dbReference type="FunCoup" id="A9URL8">
    <property type="interactions" value="359"/>
</dbReference>
<dbReference type="RefSeq" id="XP_001743551.1">
    <property type="nucleotide sequence ID" value="XM_001743499.1"/>
</dbReference>
<evidence type="ECO:0000256" key="9">
    <source>
        <dbReference type="ARBA" id="ARBA00048108"/>
    </source>
</evidence>
<evidence type="ECO:0000256" key="3">
    <source>
        <dbReference type="ARBA" id="ARBA00018426"/>
    </source>
</evidence>
<keyword evidence="5" id="KW-0547">Nucleotide-binding</keyword>
<evidence type="ECO:0000256" key="4">
    <source>
        <dbReference type="ARBA" id="ARBA00022598"/>
    </source>
</evidence>
<dbReference type="PIRSF" id="PIRSF039123">
    <property type="entry name" value="Diphthamide_synthase"/>
    <property type="match status" value="1"/>
</dbReference>
<dbReference type="OMA" id="NYALYWA"/>
<dbReference type="GO" id="GO:0017178">
    <property type="term" value="F:diphthine-ammonia ligase activity"/>
    <property type="evidence" value="ECO:0007669"/>
    <property type="project" value="UniProtKB-EC"/>
</dbReference>
<accession>A9URL8</accession>
<keyword evidence="4" id="KW-0436">Ligase</keyword>
<comment type="catalytic activity">
    <reaction evidence="9">
        <text>diphthine-[translation elongation factor 2] + NH4(+) + ATP = diphthamide-[translation elongation factor 2] + AMP + diphosphate + H(+)</text>
        <dbReference type="Rhea" id="RHEA:19753"/>
        <dbReference type="Rhea" id="RHEA-COMP:10172"/>
        <dbReference type="Rhea" id="RHEA-COMP:10174"/>
        <dbReference type="ChEBI" id="CHEBI:15378"/>
        <dbReference type="ChEBI" id="CHEBI:16692"/>
        <dbReference type="ChEBI" id="CHEBI:28938"/>
        <dbReference type="ChEBI" id="CHEBI:30616"/>
        <dbReference type="ChEBI" id="CHEBI:33019"/>
        <dbReference type="ChEBI" id="CHEBI:82696"/>
        <dbReference type="ChEBI" id="CHEBI:456215"/>
        <dbReference type="EC" id="6.3.1.14"/>
    </reaction>
</comment>
<evidence type="ECO:0000256" key="6">
    <source>
        <dbReference type="ARBA" id="ARBA00022840"/>
    </source>
</evidence>